<dbReference type="AlphaFoldDB" id="A0A8D4BHD7"/>
<dbReference type="InterPro" id="IPR011990">
    <property type="entry name" value="TPR-like_helical_dom_sf"/>
</dbReference>
<dbReference type="EMBL" id="CP003017">
    <property type="protein sequence ID" value="AEN87096.1"/>
    <property type="molecule type" value="Genomic_DNA"/>
</dbReference>
<sequence length="504" mass="59004">MEGLMEKHSKVIQKMAQVIPFSQTGDFYFEKALQAFEEEESDKALKYLTRANKENARNPQLLTNVGVALTERGDYQDANELFLHVIHHMDDTLGSCYYYIANSYAHLGLFEESKKYAMYYIEHFPNGDLFRSATDLLDLLSIDVDEEDEEPKNQLGDMLIIKQEQAKRLLEATNFEEAVDLLTEIIDEYPEFWSAYNNLALAYFYLNKIDEAMDLLNEVLEKNPGNLHALCNQLIFYYYCHKHKEVEELTDGLSRVYPMSFEHRYKLGATFALIGQYKLSYRWLKKLYTQGFQGDNSFHYWLSYASYYTGREAFAKEMWKLALEDVPDKEGEEPWRISQKAAKIFQSKVDVTAKKKCATKNVHDQLYSLYMAKKLPEQQRLLLLEEIKSSIHMSTLLDEVYTYVWQDKHHVIFEVADVIELEMESQTESDIQDLLSFWFYVYVQVYKQSYDFQHVNVNAWAAAVTYIWAKEQNQSITQADAAKQYSISAATVRKYSKIVNTLLN</sequence>
<evidence type="ECO:0000256" key="2">
    <source>
        <dbReference type="ARBA" id="ARBA00022803"/>
    </source>
</evidence>
<dbReference type="SUPFAM" id="SSF48452">
    <property type="entry name" value="TPR-like"/>
    <property type="match status" value="2"/>
</dbReference>
<feature type="repeat" description="TPR" evidence="3">
    <location>
        <begin position="193"/>
        <end position="226"/>
    </location>
</feature>
<dbReference type="SMART" id="SM00028">
    <property type="entry name" value="TPR"/>
    <property type="match status" value="4"/>
</dbReference>
<evidence type="ECO:0000256" key="3">
    <source>
        <dbReference type="PROSITE-ProRule" id="PRU00339"/>
    </source>
</evidence>
<dbReference type="Pfam" id="PF13432">
    <property type="entry name" value="TPR_16"/>
    <property type="match status" value="1"/>
</dbReference>
<organism evidence="4 5">
    <name type="scientific">Priestia megaterium (strain WSH-002)</name>
    <name type="common">Bacillus megaterium</name>
    <dbReference type="NCBI Taxonomy" id="1006007"/>
    <lineage>
        <taxon>Bacteria</taxon>
        <taxon>Bacillati</taxon>
        <taxon>Bacillota</taxon>
        <taxon>Bacilli</taxon>
        <taxon>Bacillales</taxon>
        <taxon>Bacillaceae</taxon>
        <taxon>Priestia</taxon>
    </lineage>
</organism>
<keyword evidence="2 3" id="KW-0802">TPR repeat</keyword>
<protein>
    <submittedName>
        <fullName evidence="4">Tetratricopeptide TPR_2 repeat protein</fullName>
    </submittedName>
</protein>
<reference evidence="4 5" key="1">
    <citation type="journal article" date="2011" name="J. Bacteriol.">
        <title>Complete genome sequence of the industrial strain Bacillus megaterium WSH-002.</title>
        <authorList>
            <person name="Liu L."/>
            <person name="Li Y."/>
            <person name="Zhang J."/>
            <person name="Zou W."/>
            <person name="Zhou Z."/>
            <person name="Liu J."/>
            <person name="Li X."/>
            <person name="Wang L."/>
            <person name="Chen J."/>
        </authorList>
    </citation>
    <scope>NUCLEOTIDE SEQUENCE [LARGE SCALE GENOMIC DNA]</scope>
    <source>
        <strain evidence="4 5">WSH-002</strain>
    </source>
</reference>
<gene>
    <name evidence="4" type="primary">yvcD</name>
    <name evidence="4" type="ORF">BMWSH_0212</name>
</gene>
<evidence type="ECO:0000256" key="1">
    <source>
        <dbReference type="ARBA" id="ARBA00022737"/>
    </source>
</evidence>
<dbReference type="Proteomes" id="UP000001283">
    <property type="component" value="Chromosome"/>
</dbReference>
<dbReference type="Gene3D" id="1.25.40.10">
    <property type="entry name" value="Tetratricopeptide repeat domain"/>
    <property type="match status" value="2"/>
</dbReference>
<name>A0A8D4BHD7_PRIMW</name>
<evidence type="ECO:0000313" key="4">
    <source>
        <dbReference type="EMBL" id="AEN87096.1"/>
    </source>
</evidence>
<accession>A0A8D4BHD7</accession>
<dbReference type="InterPro" id="IPR019734">
    <property type="entry name" value="TPR_rpt"/>
</dbReference>
<keyword evidence="1" id="KW-0677">Repeat</keyword>
<dbReference type="Pfam" id="PF14559">
    <property type="entry name" value="TPR_19"/>
    <property type="match status" value="1"/>
</dbReference>
<dbReference type="KEGG" id="bmh:BMWSH_0212"/>
<evidence type="ECO:0000313" key="5">
    <source>
        <dbReference type="Proteomes" id="UP000001283"/>
    </source>
</evidence>
<dbReference type="PROSITE" id="PS50005">
    <property type="entry name" value="TPR"/>
    <property type="match status" value="1"/>
</dbReference>
<proteinExistence type="predicted"/>
<dbReference type="PANTHER" id="PTHR45586:SF1">
    <property type="entry name" value="LIPOPOLYSACCHARIDE ASSEMBLY PROTEIN B"/>
    <property type="match status" value="1"/>
</dbReference>
<dbReference type="PANTHER" id="PTHR45586">
    <property type="entry name" value="TPR REPEAT-CONTAINING PROTEIN PA4667"/>
    <property type="match status" value="1"/>
</dbReference>
<dbReference type="InterPro" id="IPR051012">
    <property type="entry name" value="CellSynth/LPSAsmb/PSIAsmb"/>
</dbReference>